<dbReference type="AlphaFoldDB" id="A0A2H3SSQ0"/>
<dbReference type="OrthoDB" id="3660930at2759"/>
<reference evidence="3" key="1">
    <citation type="submission" date="2016-09" db="EMBL/GenBank/DDBJ databases">
        <authorList>
            <person name="Guldener U."/>
        </authorList>
    </citation>
    <scope>NUCLEOTIDE SEQUENCE [LARGE SCALE GENOMIC DNA]</scope>
    <source>
        <strain evidence="3">V64-1</strain>
    </source>
</reference>
<dbReference type="Proteomes" id="UP000219369">
    <property type="component" value="Unassembled WGS sequence"/>
</dbReference>
<organism evidence="2 3">
    <name type="scientific">Fusarium oxysporum</name>
    <name type="common">Fusarium vascular wilt</name>
    <dbReference type="NCBI Taxonomy" id="5507"/>
    <lineage>
        <taxon>Eukaryota</taxon>
        <taxon>Fungi</taxon>
        <taxon>Dikarya</taxon>
        <taxon>Ascomycota</taxon>
        <taxon>Pezizomycotina</taxon>
        <taxon>Sordariomycetes</taxon>
        <taxon>Hypocreomycetidae</taxon>
        <taxon>Hypocreales</taxon>
        <taxon>Nectriaceae</taxon>
        <taxon>Fusarium</taxon>
        <taxon>Fusarium oxysporum species complex</taxon>
    </lineage>
</organism>
<protein>
    <submittedName>
        <fullName evidence="2">Uncharacterized protein</fullName>
    </submittedName>
</protein>
<dbReference type="VEuPathDB" id="FungiDB:FOXG_00666"/>
<feature type="signal peptide" evidence="1">
    <location>
        <begin position="1"/>
        <end position="20"/>
    </location>
</feature>
<proteinExistence type="predicted"/>
<feature type="chain" id="PRO_5013628677" evidence="1">
    <location>
        <begin position="21"/>
        <end position="162"/>
    </location>
</feature>
<dbReference type="VEuPathDB" id="FungiDB:FOC4_g10014827"/>
<dbReference type="VEuPathDB" id="FungiDB:FOZG_01394"/>
<keyword evidence="1" id="KW-0732">Signal</keyword>
<dbReference type="EMBL" id="FMJY01000002">
    <property type="protein sequence ID" value="SCO79467.1"/>
    <property type="molecule type" value="Genomic_DNA"/>
</dbReference>
<gene>
    <name evidence="2" type="ORF">FRV6_03680</name>
</gene>
<dbReference type="VEuPathDB" id="FungiDB:FOMG_01399"/>
<sequence length="162" mass="17705">MKFSTTFASLVAYCAIGVHSMPSSPEAASDLTTRNENTLEKRACYRGKKKDYGCDKGWCWKRCGGGNGNVGVGGPWCWAKWNWGWGEGNWVSCHSTARRPLLVRPTVLGAIVRAVDAAVEVGNGTSHELTRNTGLGNELLVSQPMRSSLEFPRDSHNNSQCQ</sequence>
<evidence type="ECO:0000313" key="3">
    <source>
        <dbReference type="Proteomes" id="UP000219369"/>
    </source>
</evidence>
<evidence type="ECO:0000313" key="2">
    <source>
        <dbReference type="EMBL" id="SCO79467.1"/>
    </source>
</evidence>
<accession>A0A2H3SSQ0</accession>
<name>A0A2H3SSQ0_FUSOX</name>
<evidence type="ECO:0000256" key="1">
    <source>
        <dbReference type="SAM" id="SignalP"/>
    </source>
</evidence>
<dbReference type="VEuPathDB" id="FungiDB:FOIG_01198"/>